<dbReference type="Proteomes" id="UP001550628">
    <property type="component" value="Unassembled WGS sequence"/>
</dbReference>
<dbReference type="InterPro" id="IPR037401">
    <property type="entry name" value="SnoaL-like"/>
</dbReference>
<reference evidence="2 3" key="1">
    <citation type="submission" date="2024-06" db="EMBL/GenBank/DDBJ databases">
        <title>The Natural Products Discovery Center: Release of the First 8490 Sequenced Strains for Exploring Actinobacteria Biosynthetic Diversity.</title>
        <authorList>
            <person name="Kalkreuter E."/>
            <person name="Kautsar S.A."/>
            <person name="Yang D."/>
            <person name="Bader C.D."/>
            <person name="Teijaro C.N."/>
            <person name="Fluegel L."/>
            <person name="Davis C.M."/>
            <person name="Simpson J.R."/>
            <person name="Lauterbach L."/>
            <person name="Steele A.D."/>
            <person name="Gui C."/>
            <person name="Meng S."/>
            <person name="Li G."/>
            <person name="Viehrig K."/>
            <person name="Ye F."/>
            <person name="Su P."/>
            <person name="Kiefer A.F."/>
            <person name="Nichols A."/>
            <person name="Cepeda A.J."/>
            <person name="Yan W."/>
            <person name="Fan B."/>
            <person name="Jiang Y."/>
            <person name="Adhikari A."/>
            <person name="Zheng C.-J."/>
            <person name="Schuster L."/>
            <person name="Cowan T.M."/>
            <person name="Smanski M.J."/>
            <person name="Chevrette M.G."/>
            <person name="De Carvalho L.P.S."/>
            <person name="Shen B."/>
        </authorList>
    </citation>
    <scope>NUCLEOTIDE SEQUENCE [LARGE SCALE GENOMIC DNA]</scope>
    <source>
        <strain evidence="2 3">NPDC019708</strain>
    </source>
</reference>
<dbReference type="SUPFAM" id="SSF54427">
    <property type="entry name" value="NTF2-like"/>
    <property type="match status" value="1"/>
</dbReference>
<dbReference type="Gene3D" id="3.10.450.50">
    <property type="match status" value="1"/>
</dbReference>
<dbReference type="Pfam" id="PF13577">
    <property type="entry name" value="SnoaL_4"/>
    <property type="match status" value="1"/>
</dbReference>
<proteinExistence type="predicted"/>
<organism evidence="2 3">
    <name type="scientific">Nocardia rhamnosiphila</name>
    <dbReference type="NCBI Taxonomy" id="426716"/>
    <lineage>
        <taxon>Bacteria</taxon>
        <taxon>Bacillati</taxon>
        <taxon>Actinomycetota</taxon>
        <taxon>Actinomycetes</taxon>
        <taxon>Mycobacteriales</taxon>
        <taxon>Nocardiaceae</taxon>
        <taxon>Nocardia</taxon>
    </lineage>
</organism>
<evidence type="ECO:0000313" key="3">
    <source>
        <dbReference type="Proteomes" id="UP001550628"/>
    </source>
</evidence>
<gene>
    <name evidence="2" type="ORF">ABZ510_33255</name>
</gene>
<evidence type="ECO:0000313" key="2">
    <source>
        <dbReference type="EMBL" id="MEU1956705.1"/>
    </source>
</evidence>
<comment type="caution">
    <text evidence="2">The sequence shown here is derived from an EMBL/GenBank/DDBJ whole genome shotgun (WGS) entry which is preliminary data.</text>
</comment>
<evidence type="ECO:0000259" key="1">
    <source>
        <dbReference type="Pfam" id="PF13577"/>
    </source>
</evidence>
<dbReference type="EMBL" id="JBEYBF010000043">
    <property type="protein sequence ID" value="MEU1956705.1"/>
    <property type="molecule type" value="Genomic_DNA"/>
</dbReference>
<dbReference type="RefSeq" id="WP_356959185.1">
    <property type="nucleotide sequence ID" value="NZ_JBEYBD010000025.1"/>
</dbReference>
<protein>
    <submittedName>
        <fullName evidence="2">Nuclear transport factor 2 family protein</fullName>
    </submittedName>
</protein>
<name>A0ABV2X0N8_9NOCA</name>
<keyword evidence="3" id="KW-1185">Reference proteome</keyword>
<dbReference type="InterPro" id="IPR032710">
    <property type="entry name" value="NTF2-like_dom_sf"/>
</dbReference>
<sequence>MNTGDLLARELIRDLVARYNSLGDRGLSAEVADLFDEHGVLEIADASGTRSVRGRSSIQALLEEIKSSWREETGPDRPSYVRHIVGTHVIDLLTAESARGIAYVLVLRPEGLVAWGRYFDDYRQISGRWVFAGRRAVADTPSAARAVLDSRESRGQ</sequence>
<dbReference type="CDD" id="cd00531">
    <property type="entry name" value="NTF2_like"/>
    <property type="match status" value="1"/>
</dbReference>
<accession>A0ABV2X0N8</accession>
<feature type="domain" description="SnoaL-like" evidence="1">
    <location>
        <begin position="6"/>
        <end position="135"/>
    </location>
</feature>